<evidence type="ECO:0000256" key="1">
    <source>
        <dbReference type="ARBA" id="ARBA00004123"/>
    </source>
</evidence>
<feature type="region of interest" description="Disordered" evidence="5">
    <location>
        <begin position="562"/>
        <end position="587"/>
    </location>
</feature>
<accession>A0A5N5JJY3</accession>
<gene>
    <name evidence="6" type="ORF">DKX38_023890</name>
</gene>
<evidence type="ECO:0000256" key="2">
    <source>
        <dbReference type="ARBA" id="ARBA00004496"/>
    </source>
</evidence>
<reference evidence="7" key="1">
    <citation type="journal article" date="2019" name="Gigascience">
        <title>De novo genome assembly of the endangered Acer yangbiense, a plant species with extremely small populations endemic to Yunnan Province, China.</title>
        <authorList>
            <person name="Yang J."/>
            <person name="Wariss H.M."/>
            <person name="Tao L."/>
            <person name="Zhang R."/>
            <person name="Yun Q."/>
            <person name="Hollingsworth P."/>
            <person name="Dao Z."/>
            <person name="Luo G."/>
            <person name="Guo H."/>
            <person name="Ma Y."/>
            <person name="Sun W."/>
        </authorList>
    </citation>
    <scope>NUCLEOTIDE SEQUENCE [LARGE SCALE GENOMIC DNA]</scope>
    <source>
        <strain evidence="7">cv. br00</strain>
    </source>
</reference>
<keyword evidence="4" id="KW-0539">Nucleus</keyword>
<evidence type="ECO:0000256" key="5">
    <source>
        <dbReference type="SAM" id="MobiDB-lite"/>
    </source>
</evidence>
<proteinExistence type="predicted"/>
<dbReference type="PANTHER" id="PTHR31250:SF38">
    <property type="entry name" value="IQ DOMAIN-CONTAINING PROTEIN IQM6"/>
    <property type="match status" value="1"/>
</dbReference>
<dbReference type="InterPro" id="IPR044159">
    <property type="entry name" value="IQM"/>
</dbReference>
<keyword evidence="7" id="KW-1185">Reference proteome</keyword>
<dbReference type="GO" id="GO:0005737">
    <property type="term" value="C:cytoplasm"/>
    <property type="evidence" value="ECO:0007669"/>
    <property type="project" value="UniProtKB-SubCell"/>
</dbReference>
<dbReference type="GO" id="GO:0005634">
    <property type="term" value="C:nucleus"/>
    <property type="evidence" value="ECO:0007669"/>
    <property type="project" value="UniProtKB-SubCell"/>
</dbReference>
<name>A0A5N5JJY3_9ROSI</name>
<protein>
    <recommendedName>
        <fullName evidence="8">Calmodulin-binding family protein</fullName>
    </recommendedName>
</protein>
<sequence>MRLYVSGKMIFEECLSFKESDFSTTFSFKSTASDMDVLARSIISPQEGEKGNQVTRTDSLPDKKPHLSLLESGNQRHQAALTLQKVYKSFRTRRQLADCAIAVEQRWLLLEFAELKRSSISFFDIENPETAISRWSRARIRAAKVGKGLSKDAMARKLALQHWLESIDPRHRYGHNLQFYFVNWLHCQSTQPFFYWLDIGSGKEVNLDTCPRSKLQQQCIKYLGPVSTITYYRSFIPIVMRGLAKSGEEGLKDAKWIFVLSTSKTLYVGLKMKGTFQHSSFLAGAATLSAGRLVVENGLLKAVWPHSGHYLPTEENFQAFMSFLREHNVDLTNVKGSYSNCHVCIFRTIVMNQRCTSLLFYIQEMATDEEDESIIRKDILGSLRDQPDADLPEDTKATNVEVLAPENTVSRKQDSNVAENGNLHTSKLSRGLPLKIPELEIPARDMLATFETGLGPVCQVEDPDSPGEDGYETAEDSFLTEEDFKITELNLFDDDNEEENEEPVPEEKLLQRIDSHKGMKSYQLEKQLVSSKWTTGAGPRIRCMKDYPPELRFWVLENANLSPRTRSDNSSPRPDPDQVLFSQTASL</sequence>
<dbReference type="AlphaFoldDB" id="A0A5N5JJY3"/>
<evidence type="ECO:0000256" key="4">
    <source>
        <dbReference type="ARBA" id="ARBA00023242"/>
    </source>
</evidence>
<comment type="caution">
    <text evidence="6">The sequence shown here is derived from an EMBL/GenBank/DDBJ whole genome shotgun (WGS) entry which is preliminary data.</text>
</comment>
<feature type="compositionally biased region" description="Polar residues" evidence="5">
    <location>
        <begin position="562"/>
        <end position="572"/>
    </location>
</feature>
<evidence type="ECO:0000313" key="6">
    <source>
        <dbReference type="EMBL" id="KAB5519571.1"/>
    </source>
</evidence>
<evidence type="ECO:0008006" key="8">
    <source>
        <dbReference type="Google" id="ProtNLM"/>
    </source>
</evidence>
<evidence type="ECO:0000256" key="3">
    <source>
        <dbReference type="ARBA" id="ARBA00022490"/>
    </source>
</evidence>
<dbReference type="PANTHER" id="PTHR31250">
    <property type="entry name" value="IQ DOMAIN-CONTAINING PROTEIN IQM3"/>
    <property type="match status" value="1"/>
</dbReference>
<organism evidence="6 7">
    <name type="scientific">Salix brachista</name>
    <dbReference type="NCBI Taxonomy" id="2182728"/>
    <lineage>
        <taxon>Eukaryota</taxon>
        <taxon>Viridiplantae</taxon>
        <taxon>Streptophyta</taxon>
        <taxon>Embryophyta</taxon>
        <taxon>Tracheophyta</taxon>
        <taxon>Spermatophyta</taxon>
        <taxon>Magnoliopsida</taxon>
        <taxon>eudicotyledons</taxon>
        <taxon>Gunneridae</taxon>
        <taxon>Pentapetalae</taxon>
        <taxon>rosids</taxon>
        <taxon>fabids</taxon>
        <taxon>Malpighiales</taxon>
        <taxon>Salicaceae</taxon>
        <taxon>Saliceae</taxon>
        <taxon>Salix</taxon>
    </lineage>
</organism>
<comment type="subcellular location">
    <subcellularLocation>
        <location evidence="2">Cytoplasm</location>
    </subcellularLocation>
    <subcellularLocation>
        <location evidence="1">Nucleus</location>
    </subcellularLocation>
</comment>
<evidence type="ECO:0000313" key="7">
    <source>
        <dbReference type="Proteomes" id="UP000326939"/>
    </source>
</evidence>
<dbReference type="Proteomes" id="UP000326939">
    <property type="component" value="Chromosome 16"/>
</dbReference>
<keyword evidence="3" id="KW-0963">Cytoplasm</keyword>
<dbReference type="EMBL" id="VDCV01000016">
    <property type="protein sequence ID" value="KAB5519571.1"/>
    <property type="molecule type" value="Genomic_DNA"/>
</dbReference>